<sequence length="102" mass="11678">MAFPLTYGIHYGCHGHPTRRQELPSIRIKMDDDVCAASLLTSDNAGWDLARLERFLRPEQASVVSKTHLLPRDEPNISHLEKFTKGRVHYKGGILDYQLETF</sequence>
<dbReference type="Proteomes" id="UP000237000">
    <property type="component" value="Unassembled WGS sequence"/>
</dbReference>
<dbReference type="AlphaFoldDB" id="A0A2P5CFN0"/>
<comment type="caution">
    <text evidence="1">The sequence shown here is derived from an EMBL/GenBank/DDBJ whole genome shotgun (WGS) entry which is preliminary data.</text>
</comment>
<evidence type="ECO:0000313" key="2">
    <source>
        <dbReference type="Proteomes" id="UP000237000"/>
    </source>
</evidence>
<gene>
    <name evidence="1" type="ORF">TorRG33x02_286630</name>
</gene>
<protein>
    <submittedName>
        <fullName evidence="1">Uncharacterized protein</fullName>
    </submittedName>
</protein>
<proteinExistence type="predicted"/>
<name>A0A2P5CFN0_TREOI</name>
<reference evidence="2" key="1">
    <citation type="submission" date="2016-06" db="EMBL/GenBank/DDBJ databases">
        <title>Parallel loss of symbiosis genes in relatives of nitrogen-fixing non-legume Parasponia.</title>
        <authorList>
            <person name="Van Velzen R."/>
            <person name="Holmer R."/>
            <person name="Bu F."/>
            <person name="Rutten L."/>
            <person name="Van Zeijl A."/>
            <person name="Liu W."/>
            <person name="Santuari L."/>
            <person name="Cao Q."/>
            <person name="Sharma T."/>
            <person name="Shen D."/>
            <person name="Roswanjaya Y."/>
            <person name="Wardhani T."/>
            <person name="Kalhor M.S."/>
            <person name="Jansen J."/>
            <person name="Van den Hoogen J."/>
            <person name="Gungor B."/>
            <person name="Hartog M."/>
            <person name="Hontelez J."/>
            <person name="Verver J."/>
            <person name="Yang W.-C."/>
            <person name="Schijlen E."/>
            <person name="Repin R."/>
            <person name="Schilthuizen M."/>
            <person name="Schranz E."/>
            <person name="Heidstra R."/>
            <person name="Miyata K."/>
            <person name="Fedorova E."/>
            <person name="Kohlen W."/>
            <person name="Bisseling T."/>
            <person name="Smit S."/>
            <person name="Geurts R."/>
        </authorList>
    </citation>
    <scope>NUCLEOTIDE SEQUENCE [LARGE SCALE GENOMIC DNA]</scope>
    <source>
        <strain evidence="2">cv. RG33-2</strain>
    </source>
</reference>
<keyword evidence="2" id="KW-1185">Reference proteome</keyword>
<dbReference type="InParanoid" id="A0A2P5CFN0"/>
<organism evidence="1 2">
    <name type="scientific">Trema orientale</name>
    <name type="common">Charcoal tree</name>
    <name type="synonym">Celtis orientalis</name>
    <dbReference type="NCBI Taxonomy" id="63057"/>
    <lineage>
        <taxon>Eukaryota</taxon>
        <taxon>Viridiplantae</taxon>
        <taxon>Streptophyta</taxon>
        <taxon>Embryophyta</taxon>
        <taxon>Tracheophyta</taxon>
        <taxon>Spermatophyta</taxon>
        <taxon>Magnoliopsida</taxon>
        <taxon>eudicotyledons</taxon>
        <taxon>Gunneridae</taxon>
        <taxon>Pentapetalae</taxon>
        <taxon>rosids</taxon>
        <taxon>fabids</taxon>
        <taxon>Rosales</taxon>
        <taxon>Cannabaceae</taxon>
        <taxon>Trema</taxon>
    </lineage>
</organism>
<evidence type="ECO:0000313" key="1">
    <source>
        <dbReference type="EMBL" id="PON59861.1"/>
    </source>
</evidence>
<accession>A0A2P5CFN0</accession>
<dbReference type="EMBL" id="JXTC01000370">
    <property type="protein sequence ID" value="PON59861.1"/>
    <property type="molecule type" value="Genomic_DNA"/>
</dbReference>